<dbReference type="RefSeq" id="XP_052942277.1">
    <property type="nucleotide sequence ID" value="XM_053091281.1"/>
</dbReference>
<dbReference type="CDD" id="cd14688">
    <property type="entry name" value="bZIP_YAP"/>
    <property type="match status" value="1"/>
</dbReference>
<keyword evidence="4" id="KW-1185">Reference proteome</keyword>
<dbReference type="Gene3D" id="1.20.5.170">
    <property type="match status" value="1"/>
</dbReference>
<dbReference type="PANTHER" id="PTHR38116:SF9">
    <property type="entry name" value="BZIP DOMAIN-CONTAINING PROTEIN"/>
    <property type="match status" value="1"/>
</dbReference>
<dbReference type="InterPro" id="IPR004827">
    <property type="entry name" value="bZIP"/>
</dbReference>
<dbReference type="SMART" id="SM00338">
    <property type="entry name" value="BRLZ"/>
    <property type="match status" value="1"/>
</dbReference>
<dbReference type="EMBL" id="JAKWFO010000014">
    <property type="protein sequence ID" value="KAI9632500.1"/>
    <property type="molecule type" value="Genomic_DNA"/>
</dbReference>
<dbReference type="AlphaFoldDB" id="A0AA38H1U0"/>
<evidence type="ECO:0000313" key="3">
    <source>
        <dbReference type="EMBL" id="KAI9632500.1"/>
    </source>
</evidence>
<accession>A0AA38H1U0</accession>
<dbReference type="Proteomes" id="UP001164286">
    <property type="component" value="Unassembled WGS sequence"/>
</dbReference>
<evidence type="ECO:0000259" key="2">
    <source>
        <dbReference type="PROSITE" id="PS00036"/>
    </source>
</evidence>
<feature type="region of interest" description="Disordered" evidence="1">
    <location>
        <begin position="327"/>
        <end position="376"/>
    </location>
</feature>
<name>A0AA38H1U0_9TREE</name>
<protein>
    <recommendedName>
        <fullName evidence="2">BZIP domain-containing protein</fullName>
    </recommendedName>
</protein>
<sequence length="556" mass="61485">MPPKAAQATLNHHAEDDDDDHSDHADSVEGGGAGGKDKSATQARKAQNRIAQREFRQRKQQYIRDLEARVEVLSGDKEERIELVMLLVKNLLKENKELRGMIKGMAGFVGEGLGSCLPRLGLSAPQLDAILNRADTDTAYEAFVKLRASRELEEANPGIPFGEIRRKSMSKRKRESPAEGGSSLAGGARATGSAQAESHQNTPEPKIAKLSSSRPTQMDTDNYADTYSYLFPNSDGPNPDWSRYSAGPQQQNVDPSLQPFPGSPLGPIRDSQMQQYNAYTQEQQAQAARGMFPLGGSMYSPQMPMWGPFGAMSGDLSGFGLTLPPQPGQAVPQSMASMAGPSGMGNGANYPSNPLMGLSQPPGGRNTSSAQPDLSARDQQRLKVAVTMMVQSKGVTDGPAMSADEIEERMRVQRQVIESFKEDDGLRKRIEPMQLIAYHINNFRVNHAYVLPASMRPTAVQRTIPHEHAIDGVPFPSIRDRMILLRGRYDLIEAYQGLLLEMVLRADDPLDHRNWEFSEKWLHDFPILADEEVYTISNRWRAERGEPPLLRPEQRA</sequence>
<evidence type="ECO:0000313" key="4">
    <source>
        <dbReference type="Proteomes" id="UP001164286"/>
    </source>
</evidence>
<feature type="region of interest" description="Disordered" evidence="1">
    <location>
        <begin position="1"/>
        <end position="51"/>
    </location>
</feature>
<feature type="domain" description="BZIP" evidence="2">
    <location>
        <begin position="44"/>
        <end position="58"/>
    </location>
</feature>
<gene>
    <name evidence="3" type="ORF">MKK02DRAFT_40803</name>
</gene>
<dbReference type="GO" id="GO:0003700">
    <property type="term" value="F:DNA-binding transcription factor activity"/>
    <property type="evidence" value="ECO:0007669"/>
    <property type="project" value="InterPro"/>
</dbReference>
<organism evidence="3 4">
    <name type="scientific">Dioszegia hungarica</name>
    <dbReference type="NCBI Taxonomy" id="4972"/>
    <lineage>
        <taxon>Eukaryota</taxon>
        <taxon>Fungi</taxon>
        <taxon>Dikarya</taxon>
        <taxon>Basidiomycota</taxon>
        <taxon>Agaricomycotina</taxon>
        <taxon>Tremellomycetes</taxon>
        <taxon>Tremellales</taxon>
        <taxon>Bulleribasidiaceae</taxon>
        <taxon>Dioszegia</taxon>
    </lineage>
</organism>
<reference evidence="3" key="1">
    <citation type="journal article" date="2022" name="G3 (Bethesda)">
        <title>High quality genome of the basidiomycete yeast Dioszegia hungarica PDD-24b-2 isolated from cloud water.</title>
        <authorList>
            <person name="Jarrige D."/>
            <person name="Haridas S."/>
            <person name="Bleykasten-Grosshans C."/>
            <person name="Joly M."/>
            <person name="Nadalig T."/>
            <person name="Sancelme M."/>
            <person name="Vuilleumier S."/>
            <person name="Grigoriev I.V."/>
            <person name="Amato P."/>
            <person name="Bringel F."/>
        </authorList>
    </citation>
    <scope>NUCLEOTIDE SEQUENCE</scope>
    <source>
        <strain evidence="3">PDD-24b-2</strain>
    </source>
</reference>
<feature type="region of interest" description="Disordered" evidence="1">
    <location>
        <begin position="159"/>
        <end position="270"/>
    </location>
</feature>
<dbReference type="PROSITE" id="PS00036">
    <property type="entry name" value="BZIP_BASIC"/>
    <property type="match status" value="1"/>
</dbReference>
<evidence type="ECO:0000256" key="1">
    <source>
        <dbReference type="SAM" id="MobiDB-lite"/>
    </source>
</evidence>
<dbReference type="InterPro" id="IPR046347">
    <property type="entry name" value="bZIP_sf"/>
</dbReference>
<dbReference type="GeneID" id="77730486"/>
<dbReference type="Pfam" id="PF00170">
    <property type="entry name" value="bZIP_1"/>
    <property type="match status" value="1"/>
</dbReference>
<comment type="caution">
    <text evidence="3">The sequence shown here is derived from an EMBL/GenBank/DDBJ whole genome shotgun (WGS) entry which is preliminary data.</text>
</comment>
<dbReference type="PANTHER" id="PTHR38116">
    <property type="entry name" value="CHROMOSOME 7, WHOLE GENOME SHOTGUN SEQUENCE"/>
    <property type="match status" value="1"/>
</dbReference>
<feature type="compositionally biased region" description="Polar residues" evidence="1">
    <location>
        <begin position="192"/>
        <end position="203"/>
    </location>
</feature>
<dbReference type="SUPFAM" id="SSF57959">
    <property type="entry name" value="Leucine zipper domain"/>
    <property type="match status" value="1"/>
</dbReference>
<proteinExistence type="predicted"/>
<feature type="compositionally biased region" description="Polar residues" evidence="1">
    <location>
        <begin position="210"/>
        <end position="225"/>
    </location>
</feature>
<dbReference type="InterPro" id="IPR021833">
    <property type="entry name" value="DUF3425"/>
</dbReference>
<dbReference type="Pfam" id="PF11905">
    <property type="entry name" value="DUF3425"/>
    <property type="match status" value="1"/>
</dbReference>